<name>A0A212KMD5_9PROT</name>
<gene>
    <name evidence="2" type="ORF">KL86APRO_30236</name>
</gene>
<dbReference type="Pfam" id="PF11300">
    <property type="entry name" value="DUF3102"/>
    <property type="match status" value="1"/>
</dbReference>
<sequence>MIAGKSIYSTYCLCPISVFVRPFDALARDINYAHGSILEAASSMLKWARRAGEFLIEAKKQCPHGTFKAWVEANCRFSYRQAAKYMRIAKCAPQGTFDPSMGINAFLDQFAEERTTNALSTFTFECPVPGFKGTIRISLRTVTIGGAPWFSGADVCNCLGRAVTNTSYDPLDAGEKQVIDRQRLPLSVEFWGRANKAVLISESGLYKLILRSDKPQAKPFQDWVTKVVLPAIRKDGAYIMGEEKVATGELSASTSTPGIRLHFRYQ</sequence>
<dbReference type="PANTHER" id="PTHR36180">
    <property type="entry name" value="DNA-BINDING PROTEIN-RELATED-RELATED"/>
    <property type="match status" value="1"/>
</dbReference>
<dbReference type="EMBL" id="FLUO01000003">
    <property type="protein sequence ID" value="SBW12745.1"/>
    <property type="molecule type" value="Genomic_DNA"/>
</dbReference>
<dbReference type="PROSITE" id="PS51750">
    <property type="entry name" value="BRO_N"/>
    <property type="match status" value="1"/>
</dbReference>
<dbReference type="InterPro" id="IPR003497">
    <property type="entry name" value="BRO_N_domain"/>
</dbReference>
<dbReference type="PANTHER" id="PTHR36180:SF2">
    <property type="entry name" value="BRO FAMILY PROTEIN"/>
    <property type="match status" value="1"/>
</dbReference>
<reference evidence="2" key="1">
    <citation type="submission" date="2016-04" db="EMBL/GenBank/DDBJ databases">
        <authorList>
            <person name="Evans L.H."/>
            <person name="Alamgir A."/>
            <person name="Owens N."/>
            <person name="Weber N.D."/>
            <person name="Virtaneva K."/>
            <person name="Barbian K."/>
            <person name="Babar A."/>
            <person name="Rosenke K."/>
        </authorList>
    </citation>
    <scope>NUCLEOTIDE SEQUENCE</scope>
    <source>
        <strain evidence="2">86</strain>
    </source>
</reference>
<dbReference type="Pfam" id="PF02498">
    <property type="entry name" value="Bro-N"/>
    <property type="match status" value="1"/>
</dbReference>
<evidence type="ECO:0000259" key="1">
    <source>
        <dbReference type="PROSITE" id="PS51750"/>
    </source>
</evidence>
<organism evidence="2">
    <name type="scientific">uncultured Alphaproteobacteria bacterium</name>
    <dbReference type="NCBI Taxonomy" id="91750"/>
    <lineage>
        <taxon>Bacteria</taxon>
        <taxon>Pseudomonadati</taxon>
        <taxon>Pseudomonadota</taxon>
        <taxon>Alphaproteobacteria</taxon>
        <taxon>environmental samples</taxon>
    </lineage>
</organism>
<dbReference type="SMART" id="SM01040">
    <property type="entry name" value="Bro-N"/>
    <property type="match status" value="1"/>
</dbReference>
<accession>A0A212KMD5</accession>
<proteinExistence type="predicted"/>
<evidence type="ECO:0000313" key="2">
    <source>
        <dbReference type="EMBL" id="SBW12745.1"/>
    </source>
</evidence>
<protein>
    <recommendedName>
        <fullName evidence="1">Bro-N domain-containing protein</fullName>
    </recommendedName>
</protein>
<dbReference type="AlphaFoldDB" id="A0A212KMD5"/>
<feature type="domain" description="Bro-N" evidence="1">
    <location>
        <begin position="132"/>
        <end position="236"/>
    </location>
</feature>
<dbReference type="InterPro" id="IPR021451">
    <property type="entry name" value="DUF3102"/>
</dbReference>